<dbReference type="KEGG" id="cfj:CFIO01_13634"/>
<dbReference type="GO" id="GO:0006310">
    <property type="term" value="P:DNA recombination"/>
    <property type="evidence" value="ECO:0007669"/>
    <property type="project" value="TreeGrafter"/>
</dbReference>
<feature type="compositionally biased region" description="Basic residues" evidence="1">
    <location>
        <begin position="1"/>
        <end position="10"/>
    </location>
</feature>
<dbReference type="PANTHER" id="PTHR28527:SF1">
    <property type="entry name" value="SWI5-DEPENDENT RECOMBINATION DNA REPAIR PROTEIN 1"/>
    <property type="match status" value="1"/>
</dbReference>
<feature type="non-terminal residue" evidence="2">
    <location>
        <position position="377"/>
    </location>
</feature>
<reference evidence="2 3" key="1">
    <citation type="submission" date="2014-02" db="EMBL/GenBank/DDBJ databases">
        <title>The genome sequence of Colletotrichum fioriniae PJ7.</title>
        <authorList>
            <person name="Baroncelli R."/>
            <person name="Thon M.R."/>
        </authorList>
    </citation>
    <scope>NUCLEOTIDE SEQUENCE [LARGE SCALE GENOMIC DNA]</scope>
    <source>
        <strain evidence="2 3">PJ7</strain>
    </source>
</reference>
<evidence type="ECO:0000313" key="3">
    <source>
        <dbReference type="Proteomes" id="UP000020467"/>
    </source>
</evidence>
<feature type="compositionally biased region" description="Basic and acidic residues" evidence="1">
    <location>
        <begin position="261"/>
        <end position="272"/>
    </location>
</feature>
<name>A0A010QIT4_9PEZI</name>
<dbReference type="Proteomes" id="UP000020467">
    <property type="component" value="Unassembled WGS sequence"/>
</dbReference>
<dbReference type="OrthoDB" id="27934at2759"/>
<dbReference type="PANTHER" id="PTHR28527">
    <property type="entry name" value="MATING-TYPE SWITCHING PROTEIN SWI2-RELATED"/>
    <property type="match status" value="1"/>
</dbReference>
<dbReference type="EMBL" id="JARH01000811">
    <property type="protein sequence ID" value="EXF76635.1"/>
    <property type="molecule type" value="Genomic_DNA"/>
</dbReference>
<feature type="compositionally biased region" description="Acidic residues" evidence="1">
    <location>
        <begin position="294"/>
        <end position="310"/>
    </location>
</feature>
<dbReference type="Gene3D" id="6.10.140.1020">
    <property type="match status" value="1"/>
</dbReference>
<organism evidence="2 3">
    <name type="scientific">Colletotrichum fioriniae PJ7</name>
    <dbReference type="NCBI Taxonomy" id="1445577"/>
    <lineage>
        <taxon>Eukaryota</taxon>
        <taxon>Fungi</taxon>
        <taxon>Dikarya</taxon>
        <taxon>Ascomycota</taxon>
        <taxon>Pezizomycotina</taxon>
        <taxon>Sordariomycetes</taxon>
        <taxon>Hypocreomycetidae</taxon>
        <taxon>Glomerellales</taxon>
        <taxon>Glomerellaceae</taxon>
        <taxon>Colletotrichum</taxon>
        <taxon>Colletotrichum acutatum species complex</taxon>
    </lineage>
</organism>
<gene>
    <name evidence="2" type="ORF">CFIO01_13634</name>
</gene>
<proteinExistence type="predicted"/>
<feature type="compositionally biased region" description="Low complexity" evidence="1">
    <location>
        <begin position="49"/>
        <end position="61"/>
    </location>
</feature>
<dbReference type="HOGENOM" id="CLU_045012_2_0_1"/>
<feature type="compositionally biased region" description="Low complexity" evidence="1">
    <location>
        <begin position="106"/>
        <end position="130"/>
    </location>
</feature>
<feature type="compositionally biased region" description="Low complexity" evidence="1">
    <location>
        <begin position="79"/>
        <end position="93"/>
    </location>
</feature>
<protein>
    <submittedName>
        <fullName evidence="2">DNA repair protein Dds20/Mei5</fullName>
    </submittedName>
</protein>
<dbReference type="STRING" id="1445577.A0A010QIT4"/>
<feature type="region of interest" description="Disordered" evidence="1">
    <location>
        <begin position="261"/>
        <end position="312"/>
    </location>
</feature>
<dbReference type="AlphaFoldDB" id="A0A010QIT4"/>
<sequence>MFTPAAKRRRVDAANETLRKPFRSPLVQRDRGRDSGPGPERNGDGCTVDAAAADLADLADLAAEKDDDGSALPTTIDHPAAASSPFAATTTTPRHATEKFATPGKRGVSGTSTSRSTPATTATATATRRPFSVPRARGSQLMGASPSPLRTTAATGSYGVSARKTGAVPGLGGGGGGGGSKNEREAEGREEILRQAERIRGAVGGGETDEELVELIGKWRVASRIAAEEVFEGSKERVEGMGGLKAWRRARREDEVRFRAMLEGEREGDGAGRVRRGSCEEWEGDDEGNRGEGEGDEGDDDGEDEEEEEFTMGTMLRSMNIDFEIIGYDEETGWWRDGPGSRAFFDSSARGFIFTNIGILGSNTRCEAKKKKKKKKK</sequence>
<keyword evidence="3" id="KW-1185">Reference proteome</keyword>
<feature type="compositionally biased region" description="Gly residues" evidence="1">
    <location>
        <begin position="169"/>
        <end position="180"/>
    </location>
</feature>
<comment type="caution">
    <text evidence="2">The sequence shown here is derived from an EMBL/GenBank/DDBJ whole genome shotgun (WGS) entry which is preliminary data.</text>
</comment>
<evidence type="ECO:0000256" key="1">
    <source>
        <dbReference type="SAM" id="MobiDB-lite"/>
    </source>
</evidence>
<feature type="region of interest" description="Disordered" evidence="1">
    <location>
        <begin position="1"/>
        <end position="189"/>
    </location>
</feature>
<evidence type="ECO:0000313" key="2">
    <source>
        <dbReference type="EMBL" id="EXF76635.1"/>
    </source>
</evidence>
<accession>A0A010QIT4</accession>
<dbReference type="eggNOG" id="ENOG502SAMI">
    <property type="taxonomic scope" value="Eukaryota"/>
</dbReference>